<evidence type="ECO:0000313" key="2">
    <source>
        <dbReference type="Proteomes" id="UP000663042"/>
    </source>
</evidence>
<name>A0A873WHZ5_9CAUD</name>
<dbReference type="Proteomes" id="UP000663042">
    <property type="component" value="Segment"/>
</dbReference>
<dbReference type="EMBL" id="MW057857">
    <property type="protein sequence ID" value="QPB12213.1"/>
    <property type="molecule type" value="Genomic_DNA"/>
</dbReference>
<evidence type="ECO:0000313" key="1">
    <source>
        <dbReference type="EMBL" id="QPB12213.1"/>
    </source>
</evidence>
<dbReference type="GeneID" id="65132430"/>
<proteinExistence type="predicted"/>
<sequence>MKYALITVENNYADEFDVEGFGLFKGEELEQALKLLNSLEEVENQEIYFGTNEQIFLHDTTFCVKELTEEEYRTIQSVLGDSYGILDISSVLSRIESGMIFIEERKIFTEYFTELSEKAKANNLSYFEFIRELENLKDFTYKGVHFYRHQYDGEYNFTTEKEFKGDVYSITFDIRDRVEFF</sequence>
<organism evidence="1 2">
    <name type="scientific">Providencia phage PSTCR5</name>
    <dbReference type="NCBI Taxonomy" id="2783547"/>
    <lineage>
        <taxon>Viruses</taxon>
        <taxon>Duplodnaviria</taxon>
        <taxon>Heunggongvirae</taxon>
        <taxon>Uroviricota</taxon>
        <taxon>Caudoviricetes</taxon>
        <taxon>Demerecviridae</taxon>
        <taxon>Priunavirus</taxon>
        <taxon>Priunavirus PSTCR5</taxon>
    </lineage>
</organism>
<dbReference type="RefSeq" id="YP_010114000.1">
    <property type="nucleotide sequence ID" value="NC_055910.1"/>
</dbReference>
<keyword evidence="2" id="KW-1185">Reference proteome</keyword>
<accession>A0A873WHZ5</accession>
<evidence type="ECO:0008006" key="3">
    <source>
        <dbReference type="Google" id="ProtNLM"/>
    </source>
</evidence>
<reference evidence="1 2" key="1">
    <citation type="submission" date="2020-10" db="EMBL/GenBank/DDBJ databases">
        <title>Novel bacteriophages targeting Providencia spp. as potential agents for phage therapy.</title>
        <authorList>
            <person name="Rakov C."/>
            <person name="Alkalay-Oren S."/>
            <person name="Coppenhagen-Glazer S."/>
            <person name="Hazan R."/>
        </authorList>
    </citation>
    <scope>NUCLEOTIDE SEQUENCE [LARGE SCALE GENOMIC DNA]</scope>
</reference>
<protein>
    <recommendedName>
        <fullName evidence="3">Antirestriction protein</fullName>
    </recommendedName>
</protein>
<dbReference type="KEGG" id="vg:65132430"/>